<accession>A0A518CKC8</accession>
<evidence type="ECO:0000313" key="2">
    <source>
        <dbReference type="Proteomes" id="UP000317178"/>
    </source>
</evidence>
<dbReference type="Proteomes" id="UP000317178">
    <property type="component" value="Chromosome"/>
</dbReference>
<proteinExistence type="predicted"/>
<dbReference type="OrthoDB" id="7339425at2"/>
<keyword evidence="2" id="KW-1185">Reference proteome</keyword>
<protein>
    <submittedName>
        <fullName evidence="1">Uncharacterized protein</fullName>
    </submittedName>
</protein>
<evidence type="ECO:0000313" key="1">
    <source>
        <dbReference type="EMBL" id="QDU79683.1"/>
    </source>
</evidence>
<gene>
    <name evidence="1" type="ORF">Pla110_13970</name>
</gene>
<name>A0A518CKC8_9PLAN</name>
<dbReference type="RefSeq" id="WP_144994469.1">
    <property type="nucleotide sequence ID" value="NZ_CP036281.1"/>
</dbReference>
<organism evidence="1 2">
    <name type="scientific">Polystyrenella longa</name>
    <dbReference type="NCBI Taxonomy" id="2528007"/>
    <lineage>
        <taxon>Bacteria</taxon>
        <taxon>Pseudomonadati</taxon>
        <taxon>Planctomycetota</taxon>
        <taxon>Planctomycetia</taxon>
        <taxon>Planctomycetales</taxon>
        <taxon>Planctomycetaceae</taxon>
        <taxon>Polystyrenella</taxon>
    </lineage>
</organism>
<dbReference type="EMBL" id="CP036281">
    <property type="protein sequence ID" value="QDU79683.1"/>
    <property type="molecule type" value="Genomic_DNA"/>
</dbReference>
<reference evidence="1 2" key="1">
    <citation type="submission" date="2019-02" db="EMBL/GenBank/DDBJ databases">
        <title>Deep-cultivation of Planctomycetes and their phenomic and genomic characterization uncovers novel biology.</title>
        <authorList>
            <person name="Wiegand S."/>
            <person name="Jogler M."/>
            <person name="Boedeker C."/>
            <person name="Pinto D."/>
            <person name="Vollmers J."/>
            <person name="Rivas-Marin E."/>
            <person name="Kohn T."/>
            <person name="Peeters S.H."/>
            <person name="Heuer A."/>
            <person name="Rast P."/>
            <person name="Oberbeckmann S."/>
            <person name="Bunk B."/>
            <person name="Jeske O."/>
            <person name="Meyerdierks A."/>
            <person name="Storesund J.E."/>
            <person name="Kallscheuer N."/>
            <person name="Luecker S."/>
            <person name="Lage O.M."/>
            <person name="Pohl T."/>
            <person name="Merkel B.J."/>
            <person name="Hornburger P."/>
            <person name="Mueller R.-W."/>
            <person name="Bruemmer F."/>
            <person name="Labrenz M."/>
            <person name="Spormann A.M."/>
            <person name="Op den Camp H."/>
            <person name="Overmann J."/>
            <person name="Amann R."/>
            <person name="Jetten M.S.M."/>
            <person name="Mascher T."/>
            <person name="Medema M.H."/>
            <person name="Devos D.P."/>
            <person name="Kaster A.-K."/>
            <person name="Ovreas L."/>
            <person name="Rohde M."/>
            <person name="Galperin M.Y."/>
            <person name="Jogler C."/>
        </authorList>
    </citation>
    <scope>NUCLEOTIDE SEQUENCE [LARGE SCALE GENOMIC DNA]</scope>
    <source>
        <strain evidence="1 2">Pla110</strain>
    </source>
</reference>
<dbReference type="AlphaFoldDB" id="A0A518CKC8"/>
<dbReference type="KEGG" id="plon:Pla110_13970"/>
<sequence length="416" mass="45045">MTKLFTLNLLGCCGLILFMGMTVQGEVFIEQLGSGIEGQSYDFSINENWNEEDVLQTGWMEGLGLQKTERSYAANGCGEIGCGDTSCCTLPDCASPVDVFDGCDGLSCTATPYSEFGSYGDTCGCGIDCGSGCGLSSGCECGIDCDCNKKFMGCLQSTPCGWSDFISPITNPVFFEDPRTLSEARFMYINHKTPRNIGSSTIQVAALQVRAALTDRLSLIATKDGFIMSDFALVDDGWADIAAGLKYNLYKDVDQQRILSTGMTFEVPVGTSRSQQGNGDGEFHIFLTGGVEVAEGIHWLSGSGFRLPADTAAESQSWYWSNHLDYEITKGIYLLGEVNWFHWTKSGQGGVNGVAGQDLFNLGSTGVAGNDLVTGAIGFKVKPTDNQEIGFAWELPLTENRDVIDDRYTVDWIVRF</sequence>